<keyword evidence="1" id="KW-0217">Developmental protein</keyword>
<gene>
    <name evidence="7" type="ORF">PENTCL1PPCAC_6948</name>
</gene>
<dbReference type="PANTHER" id="PTHR12537:SF112">
    <property type="entry name" value="FEM-3 MRNA-BINDING FACTOR 1-RELATED"/>
    <property type="match status" value="1"/>
</dbReference>
<feature type="domain" description="PUM-HD" evidence="6">
    <location>
        <begin position="100"/>
        <end position="486"/>
    </location>
</feature>
<feature type="compositionally biased region" description="Polar residues" evidence="5">
    <location>
        <begin position="13"/>
        <end position="22"/>
    </location>
</feature>
<feature type="repeat" description="Pumilio" evidence="4">
    <location>
        <begin position="200"/>
        <end position="239"/>
    </location>
</feature>
<dbReference type="EMBL" id="BTSX01000002">
    <property type="protein sequence ID" value="GMS84773.1"/>
    <property type="molecule type" value="Genomic_DNA"/>
</dbReference>
<protein>
    <recommendedName>
        <fullName evidence="6">PUM-HD domain-containing protein</fullName>
    </recommendedName>
</protein>
<keyword evidence="8" id="KW-1185">Reference proteome</keyword>
<dbReference type="GO" id="GO:0003730">
    <property type="term" value="F:mRNA 3'-UTR binding"/>
    <property type="evidence" value="ECO:0007669"/>
    <property type="project" value="TreeGrafter"/>
</dbReference>
<dbReference type="SUPFAM" id="SSF48371">
    <property type="entry name" value="ARM repeat"/>
    <property type="match status" value="1"/>
</dbReference>
<feature type="repeat" description="Pumilio" evidence="4">
    <location>
        <begin position="240"/>
        <end position="276"/>
    </location>
</feature>
<dbReference type="AlphaFoldDB" id="A0AAV5SRM3"/>
<evidence type="ECO:0000313" key="7">
    <source>
        <dbReference type="EMBL" id="GMS84773.1"/>
    </source>
</evidence>
<evidence type="ECO:0000259" key="6">
    <source>
        <dbReference type="PROSITE" id="PS50303"/>
    </source>
</evidence>
<dbReference type="GO" id="GO:0005737">
    <property type="term" value="C:cytoplasm"/>
    <property type="evidence" value="ECO:0007669"/>
    <property type="project" value="TreeGrafter"/>
</dbReference>
<evidence type="ECO:0000256" key="1">
    <source>
        <dbReference type="ARBA" id="ARBA00022473"/>
    </source>
</evidence>
<evidence type="ECO:0000256" key="2">
    <source>
        <dbReference type="ARBA" id="ARBA00022737"/>
    </source>
</evidence>
<dbReference type="PANTHER" id="PTHR12537">
    <property type="entry name" value="RNA BINDING PROTEIN PUMILIO-RELATED"/>
    <property type="match status" value="1"/>
</dbReference>
<feature type="region of interest" description="Disordered" evidence="5">
    <location>
        <begin position="49"/>
        <end position="89"/>
    </location>
</feature>
<feature type="non-terminal residue" evidence="7">
    <location>
        <position position="1"/>
    </location>
</feature>
<feature type="repeat" description="Pumilio" evidence="4">
    <location>
        <begin position="332"/>
        <end position="368"/>
    </location>
</feature>
<dbReference type="InterPro" id="IPR016024">
    <property type="entry name" value="ARM-type_fold"/>
</dbReference>
<dbReference type="Pfam" id="PF00806">
    <property type="entry name" value="PUF"/>
    <property type="match status" value="8"/>
</dbReference>
<feature type="compositionally biased region" description="Polar residues" evidence="5">
    <location>
        <begin position="49"/>
        <end position="63"/>
    </location>
</feature>
<feature type="repeat" description="Pumilio" evidence="4">
    <location>
        <begin position="277"/>
        <end position="318"/>
    </location>
</feature>
<dbReference type="Proteomes" id="UP001432027">
    <property type="component" value="Unassembled WGS sequence"/>
</dbReference>
<dbReference type="PROSITE" id="PS50303">
    <property type="entry name" value="PUM_HD"/>
    <property type="match status" value="1"/>
</dbReference>
<dbReference type="GO" id="GO:0030154">
    <property type="term" value="P:cell differentiation"/>
    <property type="evidence" value="ECO:0007669"/>
    <property type="project" value="UniProtKB-KW"/>
</dbReference>
<proteinExistence type="predicted"/>
<feature type="non-terminal residue" evidence="7">
    <location>
        <position position="486"/>
    </location>
</feature>
<keyword evidence="2" id="KW-0677">Repeat</keyword>
<evidence type="ECO:0000256" key="3">
    <source>
        <dbReference type="ARBA" id="ARBA00022782"/>
    </source>
</evidence>
<name>A0AAV5SRM3_9BILA</name>
<sequence>LNRSRREAEETTLMPTLHSSSMGEMGMPKSSPRSYGSFIEESLVKNVRRSNNISHVTPSNSPPASFLSKTPFHPRSKHHFSDESRDDSNHSYDCVGRLGMHRSTLSFFDHQSGEITISFNQIMDEGLFETFVKDKSGCHFLQENFPEEGSIPRYRLFELLEMKEEGLEGLGFFEELCKDVFANFFVQKMIEKSTPNEQIQIAMWIGKSMFSLCMNRYSCRVIQKVIEHLPDTMTIPLVNELRNGDLVMLTVDQNANHVVQKIFHSFDLSYWSFIITDLLDANFFFVVENKYGCRVIQLAIESLAESKNDLFEYSRIPELGRREKLLAQIMEKLVENCERLSSNEFANYVIQHVITADCLAVYRDIIIEKCLLCHLLSLSQEKFASHVVEKALEHASSAMLTEMMDELFDGYVPHSATKKDAIDILLFHQYGNYVVQRMFIICSSKTEYRLDDGIRGSWMLRLQERINRSTGQLMKYSSGKKILDML</sequence>
<evidence type="ECO:0000256" key="5">
    <source>
        <dbReference type="SAM" id="MobiDB-lite"/>
    </source>
</evidence>
<evidence type="ECO:0000313" key="8">
    <source>
        <dbReference type="Proteomes" id="UP001432027"/>
    </source>
</evidence>
<keyword evidence="3" id="KW-0221">Differentiation</keyword>
<reference evidence="7" key="1">
    <citation type="submission" date="2023-10" db="EMBL/GenBank/DDBJ databases">
        <title>Genome assembly of Pristionchus species.</title>
        <authorList>
            <person name="Yoshida K."/>
            <person name="Sommer R.J."/>
        </authorList>
    </citation>
    <scope>NUCLEOTIDE SEQUENCE</scope>
    <source>
        <strain evidence="7">RS0144</strain>
    </source>
</reference>
<evidence type="ECO:0000256" key="4">
    <source>
        <dbReference type="PROSITE-ProRule" id="PRU00317"/>
    </source>
</evidence>
<dbReference type="InterPro" id="IPR001313">
    <property type="entry name" value="Pumilio_RNA-bd_rpt"/>
</dbReference>
<dbReference type="InterPro" id="IPR033133">
    <property type="entry name" value="PUM-HD"/>
</dbReference>
<feature type="region of interest" description="Disordered" evidence="5">
    <location>
        <begin position="1"/>
        <end position="34"/>
    </location>
</feature>
<accession>A0AAV5SRM3</accession>
<dbReference type="InterPro" id="IPR011989">
    <property type="entry name" value="ARM-like"/>
</dbReference>
<dbReference type="SMART" id="SM00025">
    <property type="entry name" value="Pumilio"/>
    <property type="match status" value="8"/>
</dbReference>
<dbReference type="Gene3D" id="1.25.10.10">
    <property type="entry name" value="Leucine-rich Repeat Variant"/>
    <property type="match status" value="1"/>
</dbReference>
<dbReference type="GO" id="GO:0010608">
    <property type="term" value="P:post-transcriptional regulation of gene expression"/>
    <property type="evidence" value="ECO:0007669"/>
    <property type="project" value="TreeGrafter"/>
</dbReference>
<organism evidence="7 8">
    <name type="scientific">Pristionchus entomophagus</name>
    <dbReference type="NCBI Taxonomy" id="358040"/>
    <lineage>
        <taxon>Eukaryota</taxon>
        <taxon>Metazoa</taxon>
        <taxon>Ecdysozoa</taxon>
        <taxon>Nematoda</taxon>
        <taxon>Chromadorea</taxon>
        <taxon>Rhabditida</taxon>
        <taxon>Rhabditina</taxon>
        <taxon>Diplogasteromorpha</taxon>
        <taxon>Diplogasteroidea</taxon>
        <taxon>Neodiplogasteridae</taxon>
        <taxon>Pristionchus</taxon>
    </lineage>
</organism>
<feature type="compositionally biased region" description="Basic and acidic residues" evidence="5">
    <location>
        <begin position="79"/>
        <end position="89"/>
    </location>
</feature>
<feature type="repeat" description="Pumilio" evidence="4">
    <location>
        <begin position="370"/>
        <end position="405"/>
    </location>
</feature>
<dbReference type="PROSITE" id="PS50302">
    <property type="entry name" value="PUM"/>
    <property type="match status" value="5"/>
</dbReference>
<comment type="caution">
    <text evidence="7">The sequence shown here is derived from an EMBL/GenBank/DDBJ whole genome shotgun (WGS) entry which is preliminary data.</text>
</comment>
<dbReference type="GO" id="GO:0005634">
    <property type="term" value="C:nucleus"/>
    <property type="evidence" value="ECO:0007669"/>
    <property type="project" value="TreeGrafter"/>
</dbReference>